<evidence type="ECO:0000256" key="14">
    <source>
        <dbReference type="HAMAP-Rule" id="MF_00046"/>
    </source>
</evidence>
<dbReference type="EC" id="6.3.2.8" evidence="3 14"/>
<evidence type="ECO:0000256" key="7">
    <source>
        <dbReference type="ARBA" id="ARBA00022741"/>
    </source>
</evidence>
<dbReference type="SUPFAM" id="SSF51984">
    <property type="entry name" value="MurCD N-terminal domain"/>
    <property type="match status" value="1"/>
</dbReference>
<feature type="domain" description="Mur ligase N-terminal catalytic" evidence="15">
    <location>
        <begin position="7"/>
        <end position="106"/>
    </location>
</feature>
<dbReference type="PANTHER" id="PTHR43445:SF3">
    <property type="entry name" value="UDP-N-ACETYLMURAMATE--L-ALANINE LIGASE"/>
    <property type="match status" value="1"/>
</dbReference>
<dbReference type="GO" id="GO:0005737">
    <property type="term" value="C:cytoplasm"/>
    <property type="evidence" value="ECO:0007669"/>
    <property type="project" value="UniProtKB-SubCell"/>
</dbReference>
<comment type="caution">
    <text evidence="18">The sequence shown here is derived from an EMBL/GenBank/DDBJ whole genome shotgun (WGS) entry which is preliminary data.</text>
</comment>
<keyword evidence="9 14" id="KW-0133">Cell shape</keyword>
<dbReference type="GO" id="GO:0071555">
    <property type="term" value="P:cell wall organization"/>
    <property type="evidence" value="ECO:0007669"/>
    <property type="project" value="UniProtKB-KW"/>
</dbReference>
<evidence type="ECO:0000259" key="17">
    <source>
        <dbReference type="Pfam" id="PF08245"/>
    </source>
</evidence>
<dbReference type="Pfam" id="PF08245">
    <property type="entry name" value="Mur_ligase_M"/>
    <property type="match status" value="1"/>
</dbReference>
<dbReference type="GO" id="GO:0008360">
    <property type="term" value="P:regulation of cell shape"/>
    <property type="evidence" value="ECO:0007669"/>
    <property type="project" value="UniProtKB-KW"/>
</dbReference>
<evidence type="ECO:0000256" key="5">
    <source>
        <dbReference type="ARBA" id="ARBA00022598"/>
    </source>
</evidence>
<dbReference type="EMBL" id="VGLS01000143">
    <property type="protein sequence ID" value="MBM3223436.1"/>
    <property type="molecule type" value="Genomic_DNA"/>
</dbReference>
<evidence type="ECO:0000256" key="10">
    <source>
        <dbReference type="ARBA" id="ARBA00022984"/>
    </source>
</evidence>
<evidence type="ECO:0000256" key="8">
    <source>
        <dbReference type="ARBA" id="ARBA00022840"/>
    </source>
</evidence>
<dbReference type="SUPFAM" id="SSF53244">
    <property type="entry name" value="MurD-like peptide ligases, peptide-binding domain"/>
    <property type="match status" value="1"/>
</dbReference>
<keyword evidence="7 14" id="KW-0547">Nucleotide-binding</keyword>
<dbReference type="Pfam" id="PF01225">
    <property type="entry name" value="Mur_ligase"/>
    <property type="match status" value="1"/>
</dbReference>
<dbReference type="InterPro" id="IPR050061">
    <property type="entry name" value="MurCDEF_pg_biosynth"/>
</dbReference>
<dbReference type="GO" id="GO:0051301">
    <property type="term" value="P:cell division"/>
    <property type="evidence" value="ECO:0007669"/>
    <property type="project" value="UniProtKB-KW"/>
</dbReference>
<dbReference type="Pfam" id="PF02875">
    <property type="entry name" value="Mur_ligase_C"/>
    <property type="match status" value="1"/>
</dbReference>
<keyword evidence="12 14" id="KW-0961">Cell wall biogenesis/degradation</keyword>
<dbReference type="Gene3D" id="3.40.1190.10">
    <property type="entry name" value="Mur-like, catalytic domain"/>
    <property type="match status" value="1"/>
</dbReference>
<comment type="catalytic activity">
    <reaction evidence="13 14">
        <text>UDP-N-acetyl-alpha-D-muramate + L-alanine + ATP = UDP-N-acetyl-alpha-D-muramoyl-L-alanine + ADP + phosphate + H(+)</text>
        <dbReference type="Rhea" id="RHEA:23372"/>
        <dbReference type="ChEBI" id="CHEBI:15378"/>
        <dbReference type="ChEBI" id="CHEBI:30616"/>
        <dbReference type="ChEBI" id="CHEBI:43474"/>
        <dbReference type="ChEBI" id="CHEBI:57972"/>
        <dbReference type="ChEBI" id="CHEBI:70757"/>
        <dbReference type="ChEBI" id="CHEBI:83898"/>
        <dbReference type="ChEBI" id="CHEBI:456216"/>
        <dbReference type="EC" id="6.3.2.8"/>
    </reaction>
</comment>
<comment type="subcellular location">
    <subcellularLocation>
        <location evidence="1 14">Cytoplasm</location>
    </subcellularLocation>
</comment>
<protein>
    <recommendedName>
        <fullName evidence="3 14">UDP-N-acetylmuramate--L-alanine ligase</fullName>
        <ecNumber evidence="3 14">6.3.2.8</ecNumber>
    </recommendedName>
    <alternativeName>
        <fullName evidence="14">UDP-N-acetylmuramoyl-L-alanine synthetase</fullName>
    </alternativeName>
</protein>
<keyword evidence="5 14" id="KW-0436">Ligase</keyword>
<evidence type="ECO:0000256" key="4">
    <source>
        <dbReference type="ARBA" id="ARBA00022490"/>
    </source>
</evidence>
<evidence type="ECO:0000256" key="1">
    <source>
        <dbReference type="ARBA" id="ARBA00004496"/>
    </source>
</evidence>
<sequence length="458" mass="49917">MMRNIQRIHFVGIGGIGMSGIAEVLLNLGYTISGSDLALSEVTKRLQHQGALIFQGHAAAHVQAADVVVISSAVKPDNVEVLTARAHHIPVIPRAEMLAELMRMKYGVAIAGTHGKTTTTSLVATVLAYGGLDPTVVIGGRLNSLGSNAKLGQGEYLVAEADESDGSFLLLSSTINVVTTVDAEHLDFYGDIDAVKQAFTQFINRVPFYGCSVICLDQPNIQSLVPQIHRRFITYGLTAQADYMARDVHFTGPRSRFDVWHLGQRLGQFTLNLPGTHNVSNALAAIAVGRELEVPLSTIANALAEFSGVHRRFEVRGVSNGITVVDDYGHHPEEIRQTLRAAKSVWPASRLLVVFQPHRYTRTHLLLQEFCTAFYDADALVLLDIYAAGEAPIPAVTTARLYEGLISHGQREVYYLPTRADVVPFLQRYLQEHDILLTLGAGDVWQIGEAFMQTAGGV</sequence>
<comment type="function">
    <text evidence="14">Cell wall formation.</text>
</comment>
<comment type="similarity">
    <text evidence="14">Belongs to the MurCDEF family.</text>
</comment>
<dbReference type="InterPro" id="IPR036615">
    <property type="entry name" value="Mur_ligase_C_dom_sf"/>
</dbReference>
<evidence type="ECO:0000256" key="13">
    <source>
        <dbReference type="ARBA" id="ARBA00047833"/>
    </source>
</evidence>
<dbReference type="InterPro" id="IPR036565">
    <property type="entry name" value="Mur-like_cat_sf"/>
</dbReference>
<keyword evidence="6 14" id="KW-0132">Cell division</keyword>
<keyword evidence="4 14" id="KW-0963">Cytoplasm</keyword>
<evidence type="ECO:0000256" key="2">
    <source>
        <dbReference type="ARBA" id="ARBA00004752"/>
    </source>
</evidence>
<proteinExistence type="inferred from homology"/>
<organism evidence="18 19">
    <name type="scientific">Tectimicrobiota bacterium</name>
    <dbReference type="NCBI Taxonomy" id="2528274"/>
    <lineage>
        <taxon>Bacteria</taxon>
        <taxon>Pseudomonadati</taxon>
        <taxon>Nitrospinota/Tectimicrobiota group</taxon>
        <taxon>Candidatus Tectimicrobiota</taxon>
    </lineage>
</organism>
<dbReference type="AlphaFoldDB" id="A0A937W1F5"/>
<dbReference type="InterPro" id="IPR000713">
    <property type="entry name" value="Mur_ligase_N"/>
</dbReference>
<feature type="domain" description="Mur ligase C-terminal" evidence="16">
    <location>
        <begin position="311"/>
        <end position="442"/>
    </location>
</feature>
<accession>A0A937W1F5</accession>
<dbReference type="GO" id="GO:0005524">
    <property type="term" value="F:ATP binding"/>
    <property type="evidence" value="ECO:0007669"/>
    <property type="project" value="UniProtKB-UniRule"/>
</dbReference>
<evidence type="ECO:0000259" key="16">
    <source>
        <dbReference type="Pfam" id="PF02875"/>
    </source>
</evidence>
<dbReference type="SUPFAM" id="SSF53623">
    <property type="entry name" value="MurD-like peptide ligases, catalytic domain"/>
    <property type="match status" value="1"/>
</dbReference>
<dbReference type="InterPro" id="IPR005758">
    <property type="entry name" value="UDP-N-AcMur_Ala_ligase_MurC"/>
</dbReference>
<dbReference type="InterPro" id="IPR004101">
    <property type="entry name" value="Mur_ligase_C"/>
</dbReference>
<reference evidence="18" key="1">
    <citation type="submission" date="2019-03" db="EMBL/GenBank/DDBJ databases">
        <title>Lake Tanganyika Metagenome-Assembled Genomes (MAGs).</title>
        <authorList>
            <person name="Tran P."/>
        </authorList>
    </citation>
    <scope>NUCLEOTIDE SEQUENCE</scope>
    <source>
        <strain evidence="18">K_DeepCast_65m_m2_066</strain>
    </source>
</reference>
<evidence type="ECO:0000256" key="6">
    <source>
        <dbReference type="ARBA" id="ARBA00022618"/>
    </source>
</evidence>
<feature type="domain" description="Mur ligase central" evidence="17">
    <location>
        <begin position="110"/>
        <end position="288"/>
    </location>
</feature>
<gene>
    <name evidence="14" type="primary">murC</name>
    <name evidence="18" type="ORF">FJZ47_06515</name>
</gene>
<keyword evidence="8 14" id="KW-0067">ATP-binding</keyword>
<evidence type="ECO:0000256" key="11">
    <source>
        <dbReference type="ARBA" id="ARBA00023306"/>
    </source>
</evidence>
<evidence type="ECO:0000256" key="9">
    <source>
        <dbReference type="ARBA" id="ARBA00022960"/>
    </source>
</evidence>
<name>A0A937W1F5_UNCTE</name>
<comment type="pathway">
    <text evidence="2 14">Cell wall biogenesis; peptidoglycan biosynthesis.</text>
</comment>
<evidence type="ECO:0000259" key="15">
    <source>
        <dbReference type="Pfam" id="PF01225"/>
    </source>
</evidence>
<evidence type="ECO:0000313" key="18">
    <source>
        <dbReference type="EMBL" id="MBM3223436.1"/>
    </source>
</evidence>
<dbReference type="HAMAP" id="MF_00046">
    <property type="entry name" value="MurC"/>
    <property type="match status" value="1"/>
</dbReference>
<feature type="binding site" evidence="14">
    <location>
        <begin position="112"/>
        <end position="118"/>
    </location>
    <ligand>
        <name>ATP</name>
        <dbReference type="ChEBI" id="CHEBI:30616"/>
    </ligand>
</feature>
<evidence type="ECO:0000256" key="3">
    <source>
        <dbReference type="ARBA" id="ARBA00012211"/>
    </source>
</evidence>
<dbReference type="InterPro" id="IPR013221">
    <property type="entry name" value="Mur_ligase_cen"/>
</dbReference>
<keyword evidence="10 14" id="KW-0573">Peptidoglycan synthesis</keyword>
<dbReference type="Gene3D" id="3.90.190.20">
    <property type="entry name" value="Mur ligase, C-terminal domain"/>
    <property type="match status" value="1"/>
</dbReference>
<evidence type="ECO:0000256" key="12">
    <source>
        <dbReference type="ARBA" id="ARBA00023316"/>
    </source>
</evidence>
<keyword evidence="11 14" id="KW-0131">Cell cycle</keyword>
<dbReference type="GO" id="GO:0009252">
    <property type="term" value="P:peptidoglycan biosynthetic process"/>
    <property type="evidence" value="ECO:0007669"/>
    <property type="project" value="UniProtKB-UniRule"/>
</dbReference>
<dbReference type="Proteomes" id="UP000712673">
    <property type="component" value="Unassembled WGS sequence"/>
</dbReference>
<dbReference type="GO" id="GO:0008763">
    <property type="term" value="F:UDP-N-acetylmuramate-L-alanine ligase activity"/>
    <property type="evidence" value="ECO:0007669"/>
    <property type="project" value="UniProtKB-UniRule"/>
</dbReference>
<dbReference type="PANTHER" id="PTHR43445">
    <property type="entry name" value="UDP-N-ACETYLMURAMATE--L-ALANINE LIGASE-RELATED"/>
    <property type="match status" value="1"/>
</dbReference>
<evidence type="ECO:0000313" key="19">
    <source>
        <dbReference type="Proteomes" id="UP000712673"/>
    </source>
</evidence>
<dbReference type="Gene3D" id="3.40.50.720">
    <property type="entry name" value="NAD(P)-binding Rossmann-like Domain"/>
    <property type="match status" value="1"/>
</dbReference>
<dbReference type="NCBIfam" id="TIGR01082">
    <property type="entry name" value="murC"/>
    <property type="match status" value="1"/>
</dbReference>